<dbReference type="GO" id="GO:0008120">
    <property type="term" value="F:ceramide glucosyltransferase activity"/>
    <property type="evidence" value="ECO:0007669"/>
    <property type="project" value="TreeGrafter"/>
</dbReference>
<keyword evidence="8 9" id="KW-0472">Membrane</keyword>
<dbReference type="eggNOG" id="arCOG01389">
    <property type="taxonomic scope" value="Archaea"/>
</dbReference>
<keyword evidence="5 11" id="KW-0808">Transferase</keyword>
<dbReference type="Gene3D" id="3.90.550.10">
    <property type="entry name" value="Spore Coat Polysaccharide Biosynthesis Protein SpsA, Chain A"/>
    <property type="match status" value="1"/>
</dbReference>
<dbReference type="STRING" id="410359.Pcal_1688"/>
<feature type="transmembrane region" description="Helical" evidence="9">
    <location>
        <begin position="6"/>
        <end position="25"/>
    </location>
</feature>
<dbReference type="CAZy" id="GT2">
    <property type="family name" value="Glycosyltransferase Family 2"/>
</dbReference>
<keyword evidence="7 9" id="KW-1133">Transmembrane helix</keyword>
<comment type="pathway">
    <text evidence="2">Lipid metabolism; sphingolipid metabolism.</text>
</comment>
<feature type="domain" description="Glycosyltransferase 2-like" evidence="10">
    <location>
        <begin position="40"/>
        <end position="191"/>
    </location>
</feature>
<keyword evidence="4" id="KW-0328">Glycosyltransferase</keyword>
<feature type="transmembrane region" description="Helical" evidence="9">
    <location>
        <begin position="322"/>
        <end position="346"/>
    </location>
</feature>
<comment type="pathway">
    <text evidence="3">Sphingolipid metabolism.</text>
</comment>
<dbReference type="HOGENOM" id="CLU_067021_0_0_2"/>
<evidence type="ECO:0000256" key="1">
    <source>
        <dbReference type="ARBA" id="ARBA00004141"/>
    </source>
</evidence>
<accession>A3MWT8</accession>
<dbReference type="OrthoDB" id="27596at2157"/>
<dbReference type="InterPro" id="IPR025993">
    <property type="entry name" value="Ceramide_glucosylTrfase"/>
</dbReference>
<dbReference type="AlphaFoldDB" id="A3MWT8"/>
<evidence type="ECO:0000256" key="5">
    <source>
        <dbReference type="ARBA" id="ARBA00022679"/>
    </source>
</evidence>
<dbReference type="GO" id="GO:0006679">
    <property type="term" value="P:glucosylceramide biosynthetic process"/>
    <property type="evidence" value="ECO:0007669"/>
    <property type="project" value="TreeGrafter"/>
</dbReference>
<dbReference type="EMBL" id="CP000561">
    <property type="protein sequence ID" value="ABO09105.1"/>
    <property type="molecule type" value="Genomic_DNA"/>
</dbReference>
<dbReference type="KEGG" id="pcl:Pcal_1688"/>
<dbReference type="InterPro" id="IPR029044">
    <property type="entry name" value="Nucleotide-diphossugar_trans"/>
</dbReference>
<evidence type="ECO:0000256" key="9">
    <source>
        <dbReference type="SAM" id="Phobius"/>
    </source>
</evidence>
<dbReference type="PANTHER" id="PTHR12726:SF0">
    <property type="entry name" value="CERAMIDE GLUCOSYLTRANSFERASE"/>
    <property type="match status" value="1"/>
</dbReference>
<keyword evidence="6 9" id="KW-0812">Transmembrane</keyword>
<dbReference type="Proteomes" id="UP000001431">
    <property type="component" value="Chromosome"/>
</dbReference>
<sequence>MWYAVLISPFIALAVAGLVREYLFWRSGEFDGGQSCGKITVVIPMRGVAPWTEENLRAIAAQKVDAAAEYIFVVDSADDPAYSLASKFGRVVLNEGEGKSAALATALKYADGDCIVFADDDIRPGPLWLHRLTAPLSKYHAATTYRWYLGRGLCHKVRLAISNMGFPAMLDKRSRFVWGGSTALRREVVDKSKLAARLPKYVSDDYAVYSAIKELGGSIWFSKAAIAPTPDPECRLREAFMWGIRQILMVKWHAPAGWYAGVAIYTIGFLLSIALPLAGLLLSHPELLTGLVLHPINLAKDLVRARGVAKYSGTPVKMSQVVATWLVGNVVLPLAVWASAFVKCVWWRGRRICR</sequence>
<organism evidence="11 12">
    <name type="scientific">Pyrobaculum calidifontis (strain DSM 21063 / JCM 11548 / VA1)</name>
    <dbReference type="NCBI Taxonomy" id="410359"/>
    <lineage>
        <taxon>Archaea</taxon>
        <taxon>Thermoproteota</taxon>
        <taxon>Thermoprotei</taxon>
        <taxon>Thermoproteales</taxon>
        <taxon>Thermoproteaceae</taxon>
        <taxon>Pyrobaculum</taxon>
    </lineage>
</organism>
<evidence type="ECO:0000259" key="10">
    <source>
        <dbReference type="Pfam" id="PF00535"/>
    </source>
</evidence>
<evidence type="ECO:0000256" key="3">
    <source>
        <dbReference type="ARBA" id="ARBA00004991"/>
    </source>
</evidence>
<keyword evidence="12" id="KW-1185">Reference proteome</keyword>
<dbReference type="Pfam" id="PF00535">
    <property type="entry name" value="Glycos_transf_2"/>
    <property type="match status" value="1"/>
</dbReference>
<gene>
    <name evidence="11" type="ordered locus">Pcal_1688</name>
</gene>
<protein>
    <submittedName>
        <fullName evidence="11">Glycosyl transferase, family 2</fullName>
    </submittedName>
</protein>
<dbReference type="CDD" id="cd00761">
    <property type="entry name" value="Glyco_tranf_GTA_type"/>
    <property type="match status" value="1"/>
</dbReference>
<evidence type="ECO:0000256" key="8">
    <source>
        <dbReference type="ARBA" id="ARBA00023136"/>
    </source>
</evidence>
<dbReference type="GO" id="GO:0016020">
    <property type="term" value="C:membrane"/>
    <property type="evidence" value="ECO:0007669"/>
    <property type="project" value="UniProtKB-SubCell"/>
</dbReference>
<dbReference type="RefSeq" id="WP_011850364.1">
    <property type="nucleotide sequence ID" value="NC_009073.1"/>
</dbReference>
<comment type="subcellular location">
    <subcellularLocation>
        <location evidence="1">Membrane</location>
        <topology evidence="1">Multi-pass membrane protein</topology>
    </subcellularLocation>
</comment>
<name>A3MWT8_PYRCJ</name>
<dbReference type="InterPro" id="IPR001173">
    <property type="entry name" value="Glyco_trans_2-like"/>
</dbReference>
<dbReference type="SUPFAM" id="SSF53448">
    <property type="entry name" value="Nucleotide-diphospho-sugar transferases"/>
    <property type="match status" value="1"/>
</dbReference>
<dbReference type="PANTHER" id="PTHR12726">
    <property type="entry name" value="CERAMIDE GLUCOSYLTRANSFERASE"/>
    <property type="match status" value="1"/>
</dbReference>
<evidence type="ECO:0000313" key="11">
    <source>
        <dbReference type="EMBL" id="ABO09105.1"/>
    </source>
</evidence>
<evidence type="ECO:0000313" key="12">
    <source>
        <dbReference type="Proteomes" id="UP000001431"/>
    </source>
</evidence>
<evidence type="ECO:0000256" key="7">
    <source>
        <dbReference type="ARBA" id="ARBA00022989"/>
    </source>
</evidence>
<feature type="transmembrane region" description="Helical" evidence="9">
    <location>
        <begin position="258"/>
        <end position="282"/>
    </location>
</feature>
<reference evidence="11" key="1">
    <citation type="submission" date="2007-02" db="EMBL/GenBank/DDBJ databases">
        <title>Complete sequence of Pyrobaculum calidifontis JCM 11548.</title>
        <authorList>
            <consortium name="US DOE Joint Genome Institute"/>
            <person name="Copeland A."/>
            <person name="Lucas S."/>
            <person name="Lapidus A."/>
            <person name="Barry K."/>
            <person name="Glavina del Rio T."/>
            <person name="Dalin E."/>
            <person name="Tice H."/>
            <person name="Pitluck S."/>
            <person name="Chain P."/>
            <person name="Malfatti S."/>
            <person name="Shin M."/>
            <person name="Vergez L."/>
            <person name="Schmutz J."/>
            <person name="Larimer F."/>
            <person name="Land M."/>
            <person name="Hauser L."/>
            <person name="Kyrpides N."/>
            <person name="Mikhailova N."/>
            <person name="Cozen A.E."/>
            <person name="Fitz-Gibbon S.T."/>
            <person name="House C.H."/>
            <person name="Saltikov C."/>
            <person name="Lowe T.M."/>
            <person name="Richardson P."/>
        </authorList>
    </citation>
    <scope>NUCLEOTIDE SEQUENCE [LARGE SCALE GENOMIC DNA]</scope>
    <source>
        <strain evidence="11">JCM 11548</strain>
    </source>
</reference>
<dbReference type="GeneID" id="4909509"/>
<evidence type="ECO:0000256" key="2">
    <source>
        <dbReference type="ARBA" id="ARBA00004760"/>
    </source>
</evidence>
<evidence type="ECO:0000256" key="4">
    <source>
        <dbReference type="ARBA" id="ARBA00022676"/>
    </source>
</evidence>
<proteinExistence type="predicted"/>
<evidence type="ECO:0000256" key="6">
    <source>
        <dbReference type="ARBA" id="ARBA00022692"/>
    </source>
</evidence>